<dbReference type="InterPro" id="IPR050270">
    <property type="entry name" value="DegV_domain_contain"/>
</dbReference>
<dbReference type="GO" id="GO:0004371">
    <property type="term" value="F:glycerone kinase activity"/>
    <property type="evidence" value="ECO:0007669"/>
    <property type="project" value="InterPro"/>
</dbReference>
<dbReference type="RefSeq" id="WP_179815148.1">
    <property type="nucleotide sequence ID" value="NZ_JACBZD010000001.1"/>
</dbReference>
<dbReference type="Gene3D" id="1.25.40.340">
    <property type="match status" value="2"/>
</dbReference>
<organism evidence="3 4">
    <name type="scientific">Allostreptomyces psammosilenae</name>
    <dbReference type="NCBI Taxonomy" id="1892865"/>
    <lineage>
        <taxon>Bacteria</taxon>
        <taxon>Bacillati</taxon>
        <taxon>Actinomycetota</taxon>
        <taxon>Actinomycetes</taxon>
        <taxon>Kitasatosporales</taxon>
        <taxon>Streptomycetaceae</taxon>
        <taxon>Allostreptomyces</taxon>
    </lineage>
</organism>
<dbReference type="AlphaFoldDB" id="A0A853A7S4"/>
<dbReference type="InterPro" id="IPR033470">
    <property type="entry name" value="FakA-like_C"/>
</dbReference>
<dbReference type="EMBL" id="JACBZD010000001">
    <property type="protein sequence ID" value="NYI06588.1"/>
    <property type="molecule type" value="Genomic_DNA"/>
</dbReference>
<evidence type="ECO:0000259" key="2">
    <source>
        <dbReference type="PROSITE" id="PS51480"/>
    </source>
</evidence>
<dbReference type="InterPro" id="IPR004007">
    <property type="entry name" value="DhaL_dom"/>
</dbReference>
<feature type="region of interest" description="Disordered" evidence="1">
    <location>
        <begin position="175"/>
        <end position="260"/>
    </location>
</feature>
<name>A0A853A7S4_9ACTN</name>
<dbReference type="PANTHER" id="PTHR33434">
    <property type="entry name" value="DEGV DOMAIN-CONTAINING PROTEIN DR_1986-RELATED"/>
    <property type="match status" value="1"/>
</dbReference>
<reference evidence="3 4" key="1">
    <citation type="submission" date="2020-07" db="EMBL/GenBank/DDBJ databases">
        <title>Sequencing the genomes of 1000 actinobacteria strains.</title>
        <authorList>
            <person name="Klenk H.-P."/>
        </authorList>
    </citation>
    <scope>NUCLEOTIDE SEQUENCE [LARGE SCALE GENOMIC DNA]</scope>
    <source>
        <strain evidence="3 4">DSM 42178</strain>
    </source>
</reference>
<feature type="compositionally biased region" description="Gly residues" evidence="1">
    <location>
        <begin position="217"/>
        <end position="228"/>
    </location>
</feature>
<dbReference type="PROSITE" id="PS51480">
    <property type="entry name" value="DHAL"/>
    <property type="match status" value="1"/>
</dbReference>
<dbReference type="SUPFAM" id="SSF101473">
    <property type="entry name" value="DhaL-like"/>
    <property type="match status" value="3"/>
</dbReference>
<dbReference type="Proteomes" id="UP000567795">
    <property type="component" value="Unassembled WGS sequence"/>
</dbReference>
<protein>
    <recommendedName>
        <fullName evidence="2">DhaL domain-containing protein</fullName>
    </recommendedName>
</protein>
<gene>
    <name evidence="3" type="ORF">FHU37_003531</name>
</gene>
<feature type="compositionally biased region" description="Basic and acidic residues" evidence="1">
    <location>
        <begin position="63"/>
        <end position="72"/>
    </location>
</feature>
<accession>A0A853A7S4</accession>
<feature type="compositionally biased region" description="Basic and acidic residues" evidence="1">
    <location>
        <begin position="88"/>
        <end position="99"/>
    </location>
</feature>
<evidence type="ECO:0000313" key="3">
    <source>
        <dbReference type="EMBL" id="NYI06588.1"/>
    </source>
</evidence>
<comment type="caution">
    <text evidence="3">The sequence shown here is derived from an EMBL/GenBank/DDBJ whole genome shotgun (WGS) entry which is preliminary data.</text>
</comment>
<dbReference type="InterPro" id="IPR048394">
    <property type="entry name" value="FakA-like_M"/>
</dbReference>
<dbReference type="Pfam" id="PF13684">
    <property type="entry name" value="FakA-like_C"/>
    <property type="match status" value="1"/>
</dbReference>
<feature type="compositionally biased region" description="Low complexity" evidence="1">
    <location>
        <begin position="122"/>
        <end position="141"/>
    </location>
</feature>
<feature type="region of interest" description="Disordered" evidence="1">
    <location>
        <begin position="364"/>
        <end position="414"/>
    </location>
</feature>
<dbReference type="GO" id="GO:0006071">
    <property type="term" value="P:glycerol metabolic process"/>
    <property type="evidence" value="ECO:0007669"/>
    <property type="project" value="InterPro"/>
</dbReference>
<evidence type="ECO:0000313" key="4">
    <source>
        <dbReference type="Proteomes" id="UP000567795"/>
    </source>
</evidence>
<evidence type="ECO:0000256" key="1">
    <source>
        <dbReference type="SAM" id="MobiDB-lite"/>
    </source>
</evidence>
<dbReference type="SMART" id="SM01120">
    <property type="entry name" value="Dak2"/>
    <property type="match status" value="1"/>
</dbReference>
<sequence length="779" mass="77227">MLDRLDAAAVRAWCRRSLHSLASVRDEIDALNVYPVPDGDTGTNLYLTLQSAAAAVERCFERADGDPEDARPGPRKTGGAAAPGRAAATDRRRGARDRAGAPPAVGRGDTAPADGTGGGDVPGAPHAAGAPDAPGASGGPSVEEALRAMADGALIGARGNSGAILAQLLRGMADSVGGPDPEATGAPRPTASAGPDEPARPGPSRAATGHRGRRPGGRAGYGRRGPGGRTTPAPHEPAASSARLGRDTAGAATGGVAAGAEQPDWDAVQLRRALTRAVQAGYEAVTQPVEGTVLSVARAAAEAADRAAGNLVAVARAAVAAARDALDRTPHQLDTLRRAGVVDAGGRGLVAVLDALAAVIEGRPATEGPTPEALADPRPVSRPGGVPAPGELAAPADTGRGELPGRPAVPGDPGGPGFEVMYLLDAPREAVPGLRATLDSLGDSLVVVGGPRLWNVHVHTPDAGAAVEAGIAAGRPHRIRITLLTPAPQGRPSADPCCSPNDQATPAGAATSDAFEAAPAAAAVPPADPVAGAPAADVEEAAAAAPSRTVIALASGDGLIALLRDHGAHVLPVQPTEPAAAERLAAEARSAGGAEVLWLCERPEQEEAALRAAELLTAEGRRSAVVPCGSSVHLLAALAVHAPERDYADDLGAMTAATAATRHVEVPAGGEDSGSPLARGRRRRRAAGRGAGAGKGGRAAGVGDVEEGAVRALEALLVDGPAGGEGGAVPELVTLVVGATAPAGLVERLTEQVQALAPQAEVVSYDSGAADPVLTIGVE</sequence>
<proteinExistence type="predicted"/>
<feature type="region of interest" description="Disordered" evidence="1">
    <location>
        <begin position="487"/>
        <end position="510"/>
    </location>
</feature>
<feature type="region of interest" description="Disordered" evidence="1">
    <location>
        <begin position="63"/>
        <end position="141"/>
    </location>
</feature>
<dbReference type="Pfam" id="PF02734">
    <property type="entry name" value="Dak2"/>
    <property type="match status" value="1"/>
</dbReference>
<dbReference type="Pfam" id="PF21645">
    <property type="entry name" value="FakA-like_M"/>
    <property type="match status" value="1"/>
</dbReference>
<feature type="compositionally biased region" description="Low complexity" evidence="1">
    <location>
        <begin position="75"/>
        <end position="87"/>
    </location>
</feature>
<dbReference type="SMART" id="SM01121">
    <property type="entry name" value="Dak1_2"/>
    <property type="match status" value="1"/>
</dbReference>
<feature type="domain" description="DhaL" evidence="2">
    <location>
        <begin position="8"/>
        <end position="358"/>
    </location>
</feature>
<keyword evidence="4" id="KW-1185">Reference proteome</keyword>
<dbReference type="InterPro" id="IPR036117">
    <property type="entry name" value="DhaL_dom_sf"/>
</dbReference>
<feature type="region of interest" description="Disordered" evidence="1">
    <location>
        <begin position="664"/>
        <end position="701"/>
    </location>
</feature>
<feature type="compositionally biased region" description="Gly residues" evidence="1">
    <location>
        <begin position="689"/>
        <end position="700"/>
    </location>
</feature>
<feature type="compositionally biased region" description="Low complexity" evidence="1">
    <location>
        <begin position="100"/>
        <end position="114"/>
    </location>
</feature>
<dbReference type="PANTHER" id="PTHR33434:SF4">
    <property type="entry name" value="PHOSPHATASE PROTEIN"/>
    <property type="match status" value="1"/>
</dbReference>